<dbReference type="PANTHER" id="PTHR36529:SF1">
    <property type="entry name" value="GLYCOSYLTRANSFERASE"/>
    <property type="match status" value="1"/>
</dbReference>
<gene>
    <name evidence="2" type="ORF">Mam01_26100</name>
</gene>
<dbReference type="InterPro" id="IPR029044">
    <property type="entry name" value="Nucleotide-diphossugar_trans"/>
</dbReference>
<organism evidence="2 3">
    <name type="scientific">Microbispora amethystogenes</name>
    <dbReference type="NCBI Taxonomy" id="1427754"/>
    <lineage>
        <taxon>Bacteria</taxon>
        <taxon>Bacillati</taxon>
        <taxon>Actinomycetota</taxon>
        <taxon>Actinomycetes</taxon>
        <taxon>Streptosporangiales</taxon>
        <taxon>Streptosporangiaceae</taxon>
        <taxon>Microbispora</taxon>
    </lineage>
</organism>
<evidence type="ECO:0000313" key="3">
    <source>
        <dbReference type="Proteomes" id="UP000651728"/>
    </source>
</evidence>
<feature type="region of interest" description="Disordered" evidence="1">
    <location>
        <begin position="1"/>
        <end position="22"/>
    </location>
</feature>
<proteinExistence type="predicted"/>
<dbReference type="Pfam" id="PF09837">
    <property type="entry name" value="DUF2064"/>
    <property type="match status" value="1"/>
</dbReference>
<keyword evidence="3" id="KW-1185">Reference proteome</keyword>
<evidence type="ECO:0000256" key="1">
    <source>
        <dbReference type="SAM" id="MobiDB-lite"/>
    </source>
</evidence>
<protein>
    <submittedName>
        <fullName evidence="2">Glycosyl transferase</fullName>
    </submittedName>
</protein>
<dbReference type="PANTHER" id="PTHR36529">
    <property type="entry name" value="SLL1095 PROTEIN"/>
    <property type="match status" value="1"/>
</dbReference>
<comment type="caution">
    <text evidence="2">The sequence shown here is derived from an EMBL/GenBank/DDBJ whole genome shotgun (WGS) entry which is preliminary data.</text>
</comment>
<evidence type="ECO:0000313" key="2">
    <source>
        <dbReference type="EMBL" id="GIH32446.1"/>
    </source>
</evidence>
<dbReference type="Gene3D" id="3.90.550.10">
    <property type="entry name" value="Spore Coat Polysaccharide Biosynthesis Protein SpsA, Chain A"/>
    <property type="match status" value="1"/>
</dbReference>
<dbReference type="Proteomes" id="UP000651728">
    <property type="component" value="Unassembled WGS sequence"/>
</dbReference>
<dbReference type="EMBL" id="BOOB01000017">
    <property type="protein sequence ID" value="GIH32446.1"/>
    <property type="molecule type" value="Genomic_DNA"/>
</dbReference>
<dbReference type="InterPro" id="IPR018641">
    <property type="entry name" value="Trfase_1_rSAM/seldom-assoc"/>
</dbReference>
<name>A0ABQ4FC82_9ACTN</name>
<dbReference type="NCBIfam" id="TIGR04282">
    <property type="entry name" value="glyco_like_cofC"/>
    <property type="match status" value="1"/>
</dbReference>
<sequence>MAGGGVTSVATQFPPQSPPQISPQVIVIAKEPRPGRVKTRLTPPYTPSQAAVLAEAALRDTLAAVAAAPAARRVLALLGEAGPWLPAGYDVVPQRGDGLAERLTHAFDDARSACPAPAVLIGMDTPQVTPGLLAEAGRLLDGHDVVVGPAADGGFWLLGQREPDPALLSGLPMSRSDTGALLLRRIREAGLRTALLPELTDVDTAADARAVAERAPSSRFAAVLASLGAGVPA</sequence>
<reference evidence="2 3" key="1">
    <citation type="submission" date="2021-01" db="EMBL/GenBank/DDBJ databases">
        <title>Whole genome shotgun sequence of Microbispora amethystogenes NBRC 101907.</title>
        <authorList>
            <person name="Komaki H."/>
            <person name="Tamura T."/>
        </authorList>
    </citation>
    <scope>NUCLEOTIDE SEQUENCE [LARGE SCALE GENOMIC DNA]</scope>
    <source>
        <strain evidence="2 3">NBRC 101907</strain>
    </source>
</reference>
<dbReference type="GO" id="GO:0016740">
    <property type="term" value="F:transferase activity"/>
    <property type="evidence" value="ECO:0007669"/>
    <property type="project" value="UniProtKB-KW"/>
</dbReference>
<keyword evidence="2" id="KW-0808">Transferase</keyword>
<dbReference type="SUPFAM" id="SSF53448">
    <property type="entry name" value="Nucleotide-diphospho-sugar transferases"/>
    <property type="match status" value="1"/>
</dbReference>
<accession>A0ABQ4FC82</accession>